<gene>
    <name evidence="1" type="ORF">M9H77_34601</name>
</gene>
<proteinExistence type="predicted"/>
<keyword evidence="2" id="KW-1185">Reference proteome</keyword>
<dbReference type="Proteomes" id="UP001060085">
    <property type="component" value="Linkage Group LG08"/>
</dbReference>
<dbReference type="EMBL" id="CM044708">
    <property type="protein sequence ID" value="KAI5648596.1"/>
    <property type="molecule type" value="Genomic_DNA"/>
</dbReference>
<organism evidence="1 2">
    <name type="scientific">Catharanthus roseus</name>
    <name type="common">Madagascar periwinkle</name>
    <name type="synonym">Vinca rosea</name>
    <dbReference type="NCBI Taxonomy" id="4058"/>
    <lineage>
        <taxon>Eukaryota</taxon>
        <taxon>Viridiplantae</taxon>
        <taxon>Streptophyta</taxon>
        <taxon>Embryophyta</taxon>
        <taxon>Tracheophyta</taxon>
        <taxon>Spermatophyta</taxon>
        <taxon>Magnoliopsida</taxon>
        <taxon>eudicotyledons</taxon>
        <taxon>Gunneridae</taxon>
        <taxon>Pentapetalae</taxon>
        <taxon>asterids</taxon>
        <taxon>lamiids</taxon>
        <taxon>Gentianales</taxon>
        <taxon>Apocynaceae</taxon>
        <taxon>Rauvolfioideae</taxon>
        <taxon>Vinceae</taxon>
        <taxon>Catharanthinae</taxon>
        <taxon>Catharanthus</taxon>
    </lineage>
</organism>
<evidence type="ECO:0000313" key="2">
    <source>
        <dbReference type="Proteomes" id="UP001060085"/>
    </source>
</evidence>
<sequence length="139" mass="15541">MGPIGHVFSMLRGFGAELMPKGHEKESEANIKRYMTMMDSMTNECKLLTFAGINLNFGCLNSLLMHCRGSGRQVKAVMEMVEEYKRLAKIWGKIKGFKMPKKEDMSALSRNMNMGGGLQNLMKQMVSGKDMMGMFGGGR</sequence>
<protein>
    <submittedName>
        <fullName evidence="1">Uncharacterized protein</fullName>
    </submittedName>
</protein>
<accession>A0ACB9ZP58</accession>
<comment type="caution">
    <text evidence="1">The sequence shown here is derived from an EMBL/GenBank/DDBJ whole genome shotgun (WGS) entry which is preliminary data.</text>
</comment>
<name>A0ACB9ZP58_CATRO</name>
<evidence type="ECO:0000313" key="1">
    <source>
        <dbReference type="EMBL" id="KAI5648596.1"/>
    </source>
</evidence>
<reference evidence="2" key="1">
    <citation type="journal article" date="2023" name="Nat. Plants">
        <title>Single-cell RNA sequencing provides a high-resolution roadmap for understanding the multicellular compartmentation of specialized metabolism.</title>
        <authorList>
            <person name="Sun S."/>
            <person name="Shen X."/>
            <person name="Li Y."/>
            <person name="Li Y."/>
            <person name="Wang S."/>
            <person name="Li R."/>
            <person name="Zhang H."/>
            <person name="Shen G."/>
            <person name="Guo B."/>
            <person name="Wei J."/>
            <person name="Xu J."/>
            <person name="St-Pierre B."/>
            <person name="Chen S."/>
            <person name="Sun C."/>
        </authorList>
    </citation>
    <scope>NUCLEOTIDE SEQUENCE [LARGE SCALE GENOMIC DNA]</scope>
</reference>